<keyword evidence="2" id="KW-1185">Reference proteome</keyword>
<dbReference type="Proteomes" id="UP000076927">
    <property type="component" value="Chromosome"/>
</dbReference>
<dbReference type="PATRIC" id="fig|1178515.4.peg.3509"/>
<protein>
    <recommendedName>
        <fullName evidence="3">Winged helix DNA-binding domain-containing protein</fullName>
    </recommendedName>
</protein>
<proteinExistence type="predicted"/>
<reference evidence="1 2" key="1">
    <citation type="submission" date="2015-01" db="EMBL/GenBank/DDBJ databases">
        <title>Paenibacillus swuensis/DY6/whole genome sequencing.</title>
        <authorList>
            <person name="Kim M.K."/>
            <person name="Srinivasan S."/>
            <person name="Lee J.-J."/>
        </authorList>
    </citation>
    <scope>NUCLEOTIDE SEQUENCE [LARGE SCALE GENOMIC DNA]</scope>
    <source>
        <strain evidence="1 2">DY6</strain>
    </source>
</reference>
<dbReference type="Pfam" id="PF06224">
    <property type="entry name" value="AlkZ-like"/>
    <property type="match status" value="1"/>
</dbReference>
<evidence type="ECO:0000313" key="2">
    <source>
        <dbReference type="Proteomes" id="UP000076927"/>
    </source>
</evidence>
<gene>
    <name evidence="1" type="ORF">SY83_17430</name>
</gene>
<evidence type="ECO:0008006" key="3">
    <source>
        <dbReference type="Google" id="ProtNLM"/>
    </source>
</evidence>
<accession>A0A172TL53</accession>
<sequence>MSLKSNTLSTRALNRALLKRQLLLERSPLAPLEALEHLVGLQAQWPNPPYVGLWSRLENFKQSDLSELYLNRKVVRIALMRSTIHLVSAKDCIGLRPLLQPVHERGLTGSFGRKLAGVNREAIASAGRALVEESPRTYHELGRMLREQWPLCDPEALAAVVRTYVPLVQVPPRGLWGEIGQAAHTSAETWLTDVQIDNITPFGLEDVVMRYLTAFGPASVKDIQVWCGLTGLREVVDGLKNQLCVYKDERGTELFDIPDTPLPDADTPAPMRFLGEFDNMLLSYADRSRIISETDRPLIFTKNGIIRSAILVDGIVAGLWSISVKRSSATLLIEPFRSLTSEQIVDIEKEGSRLLSFIAPNADALDIQIPKS</sequence>
<dbReference type="KEGG" id="pswu:SY83_17430"/>
<dbReference type="PANTHER" id="PTHR38479">
    <property type="entry name" value="LMO0824 PROTEIN"/>
    <property type="match status" value="1"/>
</dbReference>
<dbReference type="AlphaFoldDB" id="A0A172TL53"/>
<dbReference type="InterPro" id="IPR009351">
    <property type="entry name" value="AlkZ-like"/>
</dbReference>
<organism evidence="1 2">
    <name type="scientific">Paenibacillus swuensis</name>
    <dbReference type="NCBI Taxonomy" id="1178515"/>
    <lineage>
        <taxon>Bacteria</taxon>
        <taxon>Bacillati</taxon>
        <taxon>Bacillota</taxon>
        <taxon>Bacilli</taxon>
        <taxon>Bacillales</taxon>
        <taxon>Paenibacillaceae</taxon>
        <taxon>Paenibacillus</taxon>
    </lineage>
</organism>
<dbReference type="OrthoDB" id="57247at2"/>
<dbReference type="STRING" id="1178515.SY83_17430"/>
<name>A0A172TL53_9BACL</name>
<dbReference type="EMBL" id="CP011388">
    <property type="protein sequence ID" value="ANE47768.1"/>
    <property type="molecule type" value="Genomic_DNA"/>
</dbReference>
<evidence type="ECO:0000313" key="1">
    <source>
        <dbReference type="EMBL" id="ANE47768.1"/>
    </source>
</evidence>
<dbReference type="PANTHER" id="PTHR38479:SF2">
    <property type="entry name" value="WINGED HELIX DNA-BINDING DOMAIN-CONTAINING PROTEIN"/>
    <property type="match status" value="1"/>
</dbReference>